<feature type="signal peptide" evidence="3">
    <location>
        <begin position="1"/>
        <end position="21"/>
    </location>
</feature>
<dbReference type="PANTHER" id="PTHR11474">
    <property type="entry name" value="TYROSINASE FAMILY MEMBER"/>
    <property type="match status" value="1"/>
</dbReference>
<protein>
    <submittedName>
        <fullName evidence="6">Di-copper centre-containing protein</fullName>
    </submittedName>
</protein>
<dbReference type="RefSeq" id="XP_038784532.1">
    <property type="nucleotide sequence ID" value="XM_038933031.1"/>
</dbReference>
<dbReference type="PROSITE" id="PS00497">
    <property type="entry name" value="TYROSINASE_1"/>
    <property type="match status" value="1"/>
</dbReference>
<evidence type="ECO:0000256" key="3">
    <source>
        <dbReference type="SAM" id="SignalP"/>
    </source>
</evidence>
<dbReference type="PANTHER" id="PTHR11474:SF126">
    <property type="entry name" value="TYROSINASE-LIKE PROTEIN TYR-1-RELATED"/>
    <property type="match status" value="1"/>
</dbReference>
<dbReference type="GO" id="GO:0016491">
    <property type="term" value="F:oxidoreductase activity"/>
    <property type="evidence" value="ECO:0007669"/>
    <property type="project" value="InterPro"/>
</dbReference>
<dbReference type="GeneID" id="62206209"/>
<keyword evidence="1" id="KW-0479">Metal-binding</keyword>
<keyword evidence="2" id="KW-0186">Copper</keyword>
<feature type="domain" description="Tyrosinase copper-binding" evidence="5">
    <location>
        <begin position="559"/>
        <end position="570"/>
    </location>
</feature>
<dbReference type="PRINTS" id="PR00092">
    <property type="entry name" value="TYROSINASE"/>
</dbReference>
<comment type="caution">
    <text evidence="6">The sequence shown here is derived from an EMBL/GenBank/DDBJ whole genome shotgun (WGS) entry which is preliminary data.</text>
</comment>
<dbReference type="Pfam" id="PF00264">
    <property type="entry name" value="Tyrosinase"/>
    <property type="match status" value="1"/>
</dbReference>
<dbReference type="Proteomes" id="UP000596902">
    <property type="component" value="Unassembled WGS sequence"/>
</dbReference>
<evidence type="ECO:0000313" key="6">
    <source>
        <dbReference type="EMBL" id="KAF7674218.1"/>
    </source>
</evidence>
<evidence type="ECO:0000259" key="4">
    <source>
        <dbReference type="PROSITE" id="PS00497"/>
    </source>
</evidence>
<proteinExistence type="predicted"/>
<dbReference type="InterPro" id="IPR050316">
    <property type="entry name" value="Tyrosinase/Hemocyanin"/>
</dbReference>
<dbReference type="EMBL" id="JAAABM010000011">
    <property type="protein sequence ID" value="KAF7674218.1"/>
    <property type="molecule type" value="Genomic_DNA"/>
</dbReference>
<accession>A0A8H7B393</accession>
<keyword evidence="7" id="KW-1185">Reference proteome</keyword>
<reference evidence="6" key="1">
    <citation type="submission" date="2020-01" db="EMBL/GenBank/DDBJ databases">
        <authorList>
            <person name="Feng Z.H.Z."/>
        </authorList>
    </citation>
    <scope>NUCLEOTIDE SEQUENCE</scope>
    <source>
        <strain evidence="6">CBS107.38</strain>
    </source>
</reference>
<dbReference type="InterPro" id="IPR008922">
    <property type="entry name" value="Di-copper_centre_dom_sf"/>
</dbReference>
<organism evidence="6 7">
    <name type="scientific">Alternaria burnsii</name>
    <dbReference type="NCBI Taxonomy" id="1187904"/>
    <lineage>
        <taxon>Eukaryota</taxon>
        <taxon>Fungi</taxon>
        <taxon>Dikarya</taxon>
        <taxon>Ascomycota</taxon>
        <taxon>Pezizomycotina</taxon>
        <taxon>Dothideomycetes</taxon>
        <taxon>Pleosporomycetidae</taxon>
        <taxon>Pleosporales</taxon>
        <taxon>Pleosporineae</taxon>
        <taxon>Pleosporaceae</taxon>
        <taxon>Alternaria</taxon>
        <taxon>Alternaria sect. Alternaria</taxon>
    </lineage>
</organism>
<keyword evidence="3" id="KW-0732">Signal</keyword>
<dbReference type="AlphaFoldDB" id="A0A8H7B393"/>
<dbReference type="PROSITE" id="PS00498">
    <property type="entry name" value="TYROSINASE_2"/>
    <property type="match status" value="1"/>
</dbReference>
<evidence type="ECO:0000256" key="1">
    <source>
        <dbReference type="ARBA" id="ARBA00022723"/>
    </source>
</evidence>
<feature type="chain" id="PRO_5034039515" evidence="3">
    <location>
        <begin position="22"/>
        <end position="634"/>
    </location>
</feature>
<dbReference type="SUPFAM" id="SSF48056">
    <property type="entry name" value="Di-copper centre-containing domain"/>
    <property type="match status" value="1"/>
</dbReference>
<dbReference type="InterPro" id="IPR002227">
    <property type="entry name" value="Tyrosinase_Cu-bd"/>
</dbReference>
<sequence>MLTRSLMLLSAIGYCALAGKAGPLKGGSGVSPRQLDDCLTPGWIPVCPGDLPCIPPSGTCCTGDYYHLPGEECPEGYSEVPRIDQPSSPSVSITPAPSATSIPDPVVVDYSWYTYSYTYYYYYYYYYYFDATYEITSTETTYYTTFSFTATDDAAASSVYESFTAAFVEAIPTQSETPTLGSVPASSATLGPVSTSIVTPSSTRVITSSRASTSSEDATSTVESTSSSATLTQFTGAATSLRAGSVIVPGNVFAFTLGAFILTPGSLQTWRVDQGHRGVRNTGLTRNSVCSINMRLLELLPVGLSLAQWSTAAALPSSTGLETCKNPPKRVEWRQLSVPQKKSYIDAVLCLSHTEAKSGLSGTVNRFDDHQAVHMLQKPQIHWVGHFLLWHRYFVATYEKALRDECGYTGGQPYWDWSLDAEPRNENSTHAFESDIFDPETGFGGNGYPVQATPEQNRLNITGNTGGGCVMNGPFAPPHFAVNVPTPHCLKRDFVPWIINRFADRNLVEEVLAQPDYTSLARTVEKKQSFDPPNIHASGHFGVGGILGTMGNAAESPGDPLFYLHHGNIDRIFWEWQQKDLETRLNQVGGPITPFDYSGKNVTLDFTINIGALAGDATLKDLLDTEGGTLCYTY</sequence>
<evidence type="ECO:0000256" key="2">
    <source>
        <dbReference type="ARBA" id="ARBA00023008"/>
    </source>
</evidence>
<dbReference type="Gene3D" id="1.10.1280.10">
    <property type="entry name" value="Di-copper center containing domain from catechol oxidase"/>
    <property type="match status" value="1"/>
</dbReference>
<feature type="domain" description="Tyrosinase copper-binding" evidence="4">
    <location>
        <begin position="382"/>
        <end position="399"/>
    </location>
</feature>
<gene>
    <name evidence="6" type="ORF">GT037_007984</name>
</gene>
<evidence type="ECO:0000313" key="7">
    <source>
        <dbReference type="Proteomes" id="UP000596902"/>
    </source>
</evidence>
<reference evidence="6" key="2">
    <citation type="submission" date="2020-08" db="EMBL/GenBank/DDBJ databases">
        <title>Draft Genome Sequence of Cumin Blight Pathogen Alternaria burnsii.</title>
        <authorList>
            <person name="Feng Z."/>
        </authorList>
    </citation>
    <scope>NUCLEOTIDE SEQUENCE</scope>
    <source>
        <strain evidence="6">CBS107.38</strain>
    </source>
</reference>
<name>A0A8H7B393_9PLEO</name>
<dbReference type="GO" id="GO:0046872">
    <property type="term" value="F:metal ion binding"/>
    <property type="evidence" value="ECO:0007669"/>
    <property type="project" value="UniProtKB-KW"/>
</dbReference>
<evidence type="ECO:0000259" key="5">
    <source>
        <dbReference type="PROSITE" id="PS00498"/>
    </source>
</evidence>